<protein>
    <recommendedName>
        <fullName evidence="4">Secreted protein</fullName>
    </recommendedName>
</protein>
<accession>A0A8G1W0C5</accession>
<evidence type="ECO:0000256" key="1">
    <source>
        <dbReference type="SAM" id="SignalP"/>
    </source>
</evidence>
<keyword evidence="1" id="KW-0732">Signal</keyword>
<dbReference type="AlphaFoldDB" id="A0A8G1W0C5"/>
<dbReference type="VEuPathDB" id="FungiDB:BO72DRAFT_54626"/>
<keyword evidence="3" id="KW-1185">Reference proteome</keyword>
<sequence>MRSAGLSFFFFFFFFLSEKWRYMHYSPDSLCIWVRGNANCVSCWVWDWAFDMGCVWAFVSDVGDEIWGRK</sequence>
<dbReference type="GeneID" id="63867848"/>
<dbReference type="EMBL" id="KZ824634">
    <property type="protein sequence ID" value="RAK79217.1"/>
    <property type="molecule type" value="Genomic_DNA"/>
</dbReference>
<reference evidence="2 3" key="1">
    <citation type="submission" date="2018-02" db="EMBL/GenBank/DDBJ databases">
        <title>The genomes of Aspergillus section Nigri reveals drivers in fungal speciation.</title>
        <authorList>
            <consortium name="DOE Joint Genome Institute"/>
            <person name="Vesth T.C."/>
            <person name="Nybo J."/>
            <person name="Theobald S."/>
            <person name="Brandl J."/>
            <person name="Frisvad J.C."/>
            <person name="Nielsen K.F."/>
            <person name="Lyhne E.K."/>
            <person name="Kogle M.E."/>
            <person name="Kuo A."/>
            <person name="Riley R."/>
            <person name="Clum A."/>
            <person name="Nolan M."/>
            <person name="Lipzen A."/>
            <person name="Salamov A."/>
            <person name="Henrissat B."/>
            <person name="Wiebenga A."/>
            <person name="De vries R.P."/>
            <person name="Grigoriev I.V."/>
            <person name="Mortensen U.H."/>
            <person name="Andersen M.R."/>
            <person name="Baker S.E."/>
        </authorList>
    </citation>
    <scope>NUCLEOTIDE SEQUENCE [LARGE SCALE GENOMIC DNA]</scope>
    <source>
        <strain evidence="2 3">CBS 313.89</strain>
    </source>
</reference>
<dbReference type="Proteomes" id="UP000249789">
    <property type="component" value="Unassembled WGS sequence"/>
</dbReference>
<organism evidence="2 3">
    <name type="scientific">Aspergillus fijiensis CBS 313.89</name>
    <dbReference type="NCBI Taxonomy" id="1448319"/>
    <lineage>
        <taxon>Eukaryota</taxon>
        <taxon>Fungi</taxon>
        <taxon>Dikarya</taxon>
        <taxon>Ascomycota</taxon>
        <taxon>Pezizomycotina</taxon>
        <taxon>Eurotiomycetes</taxon>
        <taxon>Eurotiomycetidae</taxon>
        <taxon>Eurotiales</taxon>
        <taxon>Aspergillaceae</taxon>
        <taxon>Aspergillus</taxon>
    </lineage>
</organism>
<feature type="signal peptide" evidence="1">
    <location>
        <begin position="1"/>
        <end position="19"/>
    </location>
</feature>
<proteinExistence type="predicted"/>
<evidence type="ECO:0000313" key="3">
    <source>
        <dbReference type="Proteomes" id="UP000249789"/>
    </source>
</evidence>
<evidence type="ECO:0008006" key="4">
    <source>
        <dbReference type="Google" id="ProtNLM"/>
    </source>
</evidence>
<dbReference type="RefSeq" id="XP_040803227.1">
    <property type="nucleotide sequence ID" value="XM_040950513.1"/>
</dbReference>
<evidence type="ECO:0000313" key="2">
    <source>
        <dbReference type="EMBL" id="RAK79217.1"/>
    </source>
</evidence>
<gene>
    <name evidence="2" type="ORF">BO72DRAFT_54626</name>
</gene>
<name>A0A8G1W0C5_9EURO</name>
<feature type="chain" id="PRO_5034706764" description="Secreted protein" evidence="1">
    <location>
        <begin position="20"/>
        <end position="70"/>
    </location>
</feature>